<name>D2Z8J0_9BACT</name>
<dbReference type="eggNOG" id="COG2087">
    <property type="taxonomic scope" value="Bacteria"/>
</dbReference>
<dbReference type="AlphaFoldDB" id="D2Z8J0"/>
<dbReference type="RefSeq" id="WP_005661398.1">
    <property type="nucleotide sequence ID" value="NZ_ABTR02000001.1"/>
</dbReference>
<feature type="active site" description="GMP-histidine intermediate" evidence="18">
    <location>
        <position position="55"/>
    </location>
</feature>
<comment type="catalytic activity">
    <reaction evidence="1">
        <text>adenosylcob(III)inamide + ATP = adenosylcob(III)inamide phosphate + ADP + H(+)</text>
        <dbReference type="Rhea" id="RHEA:15769"/>
        <dbReference type="ChEBI" id="CHEBI:2480"/>
        <dbReference type="ChEBI" id="CHEBI:15378"/>
        <dbReference type="ChEBI" id="CHEBI:30616"/>
        <dbReference type="ChEBI" id="CHEBI:58502"/>
        <dbReference type="ChEBI" id="CHEBI:456216"/>
        <dbReference type="EC" id="2.7.1.156"/>
    </reaction>
</comment>
<evidence type="ECO:0000256" key="13">
    <source>
        <dbReference type="ARBA" id="ARBA00022777"/>
    </source>
</evidence>
<dbReference type="UniPathway" id="UPA00148">
    <property type="reaction ID" value="UER00236"/>
</dbReference>
<dbReference type="PaxDb" id="469381-Dpep_1763"/>
<organism evidence="20 21">
    <name type="scientific">Dethiosulfovibrio peptidovorans DSM 11002</name>
    <dbReference type="NCBI Taxonomy" id="469381"/>
    <lineage>
        <taxon>Bacteria</taxon>
        <taxon>Thermotogati</taxon>
        <taxon>Synergistota</taxon>
        <taxon>Synergistia</taxon>
        <taxon>Synergistales</taxon>
        <taxon>Dethiosulfovibrionaceae</taxon>
        <taxon>Dethiosulfovibrio</taxon>
    </lineage>
</organism>
<dbReference type="CDD" id="cd00544">
    <property type="entry name" value="CobU"/>
    <property type="match status" value="1"/>
</dbReference>
<evidence type="ECO:0000256" key="15">
    <source>
        <dbReference type="ARBA" id="ARBA00023134"/>
    </source>
</evidence>
<feature type="binding site" evidence="19">
    <location>
        <begin position="9"/>
        <end position="16"/>
    </location>
    <ligand>
        <name>GTP</name>
        <dbReference type="ChEBI" id="CHEBI:37565"/>
    </ligand>
</feature>
<dbReference type="PIRSF" id="PIRSF006135">
    <property type="entry name" value="CobU"/>
    <property type="match status" value="1"/>
</dbReference>
<evidence type="ECO:0000256" key="1">
    <source>
        <dbReference type="ARBA" id="ARBA00000312"/>
    </source>
</evidence>
<dbReference type="GO" id="GO:0008820">
    <property type="term" value="F:cobinamide phosphate guanylyltransferase activity"/>
    <property type="evidence" value="ECO:0007669"/>
    <property type="project" value="UniProtKB-EC"/>
</dbReference>
<dbReference type="PANTHER" id="PTHR34848">
    <property type="match status" value="1"/>
</dbReference>
<evidence type="ECO:0000256" key="6">
    <source>
        <dbReference type="ARBA" id="ARBA00005159"/>
    </source>
</evidence>
<evidence type="ECO:0000256" key="9">
    <source>
        <dbReference type="ARBA" id="ARBA00012523"/>
    </source>
</evidence>
<keyword evidence="11" id="KW-0808">Transferase</keyword>
<dbReference type="GO" id="GO:0005525">
    <property type="term" value="F:GTP binding"/>
    <property type="evidence" value="ECO:0007669"/>
    <property type="project" value="UniProtKB-KW"/>
</dbReference>
<proteinExistence type="inferred from homology"/>
<evidence type="ECO:0000256" key="11">
    <source>
        <dbReference type="ARBA" id="ARBA00022679"/>
    </source>
</evidence>
<reference evidence="20 21" key="1">
    <citation type="journal article" date="2010" name="Stand. Genomic Sci.">
        <title>Permanent draft genome sequence of Dethiosulfovibrio peptidovorans type strain (SEBR 4207).</title>
        <authorList>
            <person name="Labutti K."/>
            <person name="Mayilraj S."/>
            <person name="Clum A."/>
            <person name="Lucas S."/>
            <person name="Glavina Del Rio T."/>
            <person name="Nolan M."/>
            <person name="Tice H."/>
            <person name="Cheng J.F."/>
            <person name="Pitluck S."/>
            <person name="Liolios K."/>
            <person name="Ivanova N."/>
            <person name="Mavromatis K."/>
            <person name="Mikhailova N."/>
            <person name="Pati A."/>
            <person name="Goodwin L."/>
            <person name="Chen A."/>
            <person name="Palaniappan K."/>
            <person name="Land M."/>
            <person name="Hauser L."/>
            <person name="Chang Y.J."/>
            <person name="Jeffries C.D."/>
            <person name="Rohde M."/>
            <person name="Spring S."/>
            <person name="Goker M."/>
            <person name="Woyke T."/>
            <person name="Bristow J."/>
            <person name="Eisen J.A."/>
            <person name="Markowitz V."/>
            <person name="Hugenholtz P."/>
            <person name="Kyrpides N.C."/>
            <person name="Klenk H.P."/>
            <person name="Lapidus A."/>
        </authorList>
    </citation>
    <scope>NUCLEOTIDE SEQUENCE [LARGE SCALE GENOMIC DNA]</scope>
    <source>
        <strain evidence="20 21">DSM 11002</strain>
    </source>
</reference>
<evidence type="ECO:0000256" key="3">
    <source>
        <dbReference type="ARBA" id="ARBA00001522"/>
    </source>
</evidence>
<evidence type="ECO:0000256" key="14">
    <source>
        <dbReference type="ARBA" id="ARBA00022840"/>
    </source>
</evidence>
<evidence type="ECO:0000256" key="18">
    <source>
        <dbReference type="PIRSR" id="PIRSR006135-1"/>
    </source>
</evidence>
<dbReference type="Proteomes" id="UP000006427">
    <property type="component" value="Unassembled WGS sequence"/>
</dbReference>
<dbReference type="PANTHER" id="PTHR34848:SF1">
    <property type="entry name" value="BIFUNCTIONAL ADENOSYLCOBALAMIN BIOSYNTHESIS PROTEIN COBU"/>
    <property type="match status" value="1"/>
</dbReference>
<feature type="binding site" evidence="19">
    <location>
        <begin position="39"/>
        <end position="41"/>
    </location>
    <ligand>
        <name>GTP</name>
        <dbReference type="ChEBI" id="CHEBI:37565"/>
    </ligand>
</feature>
<evidence type="ECO:0000256" key="19">
    <source>
        <dbReference type="PIRSR" id="PIRSR006135-2"/>
    </source>
</evidence>
<evidence type="ECO:0000256" key="17">
    <source>
        <dbReference type="ARBA" id="ARBA00030571"/>
    </source>
</evidence>
<evidence type="ECO:0000313" key="21">
    <source>
        <dbReference type="Proteomes" id="UP000006427"/>
    </source>
</evidence>
<dbReference type="InterPro" id="IPR027417">
    <property type="entry name" value="P-loop_NTPase"/>
</dbReference>
<dbReference type="EMBL" id="ABTR02000001">
    <property type="protein sequence ID" value="EFC91787.1"/>
    <property type="molecule type" value="Genomic_DNA"/>
</dbReference>
<evidence type="ECO:0000256" key="4">
    <source>
        <dbReference type="ARBA" id="ARBA00003889"/>
    </source>
</evidence>
<comment type="catalytic activity">
    <reaction evidence="2">
        <text>adenosylcob(III)inamide phosphate + GTP + H(+) = adenosylcob(III)inamide-GDP + diphosphate</text>
        <dbReference type="Rhea" id="RHEA:22712"/>
        <dbReference type="ChEBI" id="CHEBI:15378"/>
        <dbReference type="ChEBI" id="CHEBI:33019"/>
        <dbReference type="ChEBI" id="CHEBI:37565"/>
        <dbReference type="ChEBI" id="CHEBI:58502"/>
        <dbReference type="ChEBI" id="CHEBI:60487"/>
        <dbReference type="EC" id="2.7.7.62"/>
    </reaction>
</comment>
<comment type="pathway">
    <text evidence="6">Cofactor biosynthesis; adenosylcobalamin biosynthesis; adenosylcobalamin from cob(II)yrinate a,c-diamide: step 5/7.</text>
</comment>
<dbReference type="NCBIfam" id="NF004469">
    <property type="entry name" value="PRK05800.1"/>
    <property type="match status" value="1"/>
</dbReference>
<comment type="pathway">
    <text evidence="5">Cofactor biosynthesis; adenosylcobalamin biosynthesis; adenosylcobalamin from cob(II)yrinate a,c-diamide: step 6/7.</text>
</comment>
<evidence type="ECO:0000256" key="16">
    <source>
        <dbReference type="ARBA" id="ARBA00029570"/>
    </source>
</evidence>
<dbReference type="InterPro" id="IPR003203">
    <property type="entry name" value="CobU/CobP"/>
</dbReference>
<dbReference type="GO" id="GO:0043752">
    <property type="term" value="F:adenosylcobinamide kinase activity"/>
    <property type="evidence" value="ECO:0007669"/>
    <property type="project" value="UniProtKB-EC"/>
</dbReference>
<keyword evidence="21" id="KW-1185">Reference proteome</keyword>
<dbReference type="Pfam" id="PF02283">
    <property type="entry name" value="CobU"/>
    <property type="match status" value="1"/>
</dbReference>
<keyword evidence="12 19" id="KW-0547">Nucleotide-binding</keyword>
<evidence type="ECO:0000256" key="7">
    <source>
        <dbReference type="ARBA" id="ARBA00007490"/>
    </source>
</evidence>
<dbReference type="STRING" id="469381.Dpep_1763"/>
<protein>
    <recommendedName>
        <fullName evidence="16">Adenosylcobinamide kinase</fullName>
        <ecNumber evidence="8">2.7.1.156</ecNumber>
        <ecNumber evidence="9">2.7.7.62</ecNumber>
    </recommendedName>
    <alternativeName>
        <fullName evidence="17">Adenosylcobinamide-phosphate guanylyltransferase</fullName>
    </alternativeName>
</protein>
<dbReference type="Gene3D" id="3.40.50.300">
    <property type="entry name" value="P-loop containing nucleotide triphosphate hydrolases"/>
    <property type="match status" value="1"/>
</dbReference>
<gene>
    <name evidence="20" type="ORF">Dpep_1763</name>
</gene>
<evidence type="ECO:0000256" key="12">
    <source>
        <dbReference type="ARBA" id="ARBA00022741"/>
    </source>
</evidence>
<feature type="binding site" evidence="19">
    <location>
        <position position="88"/>
    </location>
    <ligand>
        <name>GTP</name>
        <dbReference type="ChEBI" id="CHEBI:37565"/>
    </ligand>
</feature>
<comment type="catalytic activity">
    <reaction evidence="3">
        <text>adenosylcob(III)inamide + GTP = adenosylcob(III)inamide phosphate + GDP + H(+)</text>
        <dbReference type="Rhea" id="RHEA:15765"/>
        <dbReference type="ChEBI" id="CHEBI:2480"/>
        <dbReference type="ChEBI" id="CHEBI:15378"/>
        <dbReference type="ChEBI" id="CHEBI:37565"/>
        <dbReference type="ChEBI" id="CHEBI:58189"/>
        <dbReference type="ChEBI" id="CHEBI:58502"/>
        <dbReference type="EC" id="2.7.1.156"/>
    </reaction>
</comment>
<dbReference type="EC" id="2.7.1.156" evidence="8"/>
<sequence length="193" mass="21607">MGNIILVLGGARSGKSGFAQSLISDQERHSLRASIFYVATAGIEDDEMARRVARHRADRPDRWKTLEAQNDVVGTLEEIPSKSIVLLDCVTMMVTNLMFSRRTEWDGLSMEDERLVEQFVLGEVDRMLEVFRRRDLSAVLVSNEVGQGLVPPYPLGRIFRDIAGWANQRIAKEADSVYLITAGIPQIIKEATS</sequence>
<dbReference type="EC" id="2.7.7.62" evidence="9"/>
<evidence type="ECO:0000256" key="10">
    <source>
        <dbReference type="ARBA" id="ARBA00022573"/>
    </source>
</evidence>
<evidence type="ECO:0000256" key="2">
    <source>
        <dbReference type="ARBA" id="ARBA00000711"/>
    </source>
</evidence>
<keyword evidence="13" id="KW-0418">Kinase</keyword>
<dbReference type="SUPFAM" id="SSF52540">
    <property type="entry name" value="P-loop containing nucleoside triphosphate hydrolases"/>
    <property type="match status" value="1"/>
</dbReference>
<keyword evidence="10" id="KW-0169">Cobalamin biosynthesis</keyword>
<accession>D2Z8J0</accession>
<keyword evidence="14" id="KW-0067">ATP-binding</keyword>
<evidence type="ECO:0000313" key="20">
    <source>
        <dbReference type="EMBL" id="EFC91787.1"/>
    </source>
</evidence>
<evidence type="ECO:0000256" key="8">
    <source>
        <dbReference type="ARBA" id="ARBA00012016"/>
    </source>
</evidence>
<comment type="caution">
    <text evidence="20">The sequence shown here is derived from an EMBL/GenBank/DDBJ whole genome shotgun (WGS) entry which is preliminary data.</text>
</comment>
<comment type="function">
    <text evidence="4">Catalyzes ATP-dependent phosphorylation of adenosylcobinamide and addition of GMP to adenosylcobinamide phosphate.</text>
</comment>
<dbReference type="GO" id="GO:0005524">
    <property type="term" value="F:ATP binding"/>
    <property type="evidence" value="ECO:0007669"/>
    <property type="project" value="UniProtKB-KW"/>
</dbReference>
<evidence type="ECO:0000256" key="5">
    <source>
        <dbReference type="ARBA" id="ARBA00004692"/>
    </source>
</evidence>
<dbReference type="GO" id="GO:0009236">
    <property type="term" value="P:cobalamin biosynthetic process"/>
    <property type="evidence" value="ECO:0007669"/>
    <property type="project" value="UniProtKB-UniPathway"/>
</dbReference>
<dbReference type="OrthoDB" id="9799422at2"/>
<keyword evidence="15 19" id="KW-0342">GTP-binding</keyword>
<feature type="binding site" evidence="19">
    <location>
        <position position="67"/>
    </location>
    <ligand>
        <name>GTP</name>
        <dbReference type="ChEBI" id="CHEBI:37565"/>
    </ligand>
</feature>
<comment type="similarity">
    <text evidence="7">Belongs to the CobU/CobP family.</text>
</comment>
<feature type="binding site" evidence="19">
    <location>
        <begin position="56"/>
        <end position="59"/>
    </location>
    <ligand>
        <name>GTP</name>
        <dbReference type="ChEBI" id="CHEBI:37565"/>
    </ligand>
</feature>